<keyword evidence="3" id="KW-0964">Secreted</keyword>
<comment type="catalytic activity">
    <reaction evidence="9 10">
        <text>L-arginyl-[protein] + NAD(+) = N(omega)-(ADP-D-ribosyl)-L-arginyl-[protein] + nicotinamide + H(+)</text>
        <dbReference type="Rhea" id="RHEA:19149"/>
        <dbReference type="Rhea" id="RHEA-COMP:10532"/>
        <dbReference type="Rhea" id="RHEA-COMP:15087"/>
        <dbReference type="ChEBI" id="CHEBI:15378"/>
        <dbReference type="ChEBI" id="CHEBI:17154"/>
        <dbReference type="ChEBI" id="CHEBI:29965"/>
        <dbReference type="ChEBI" id="CHEBI:57540"/>
        <dbReference type="ChEBI" id="CHEBI:142554"/>
        <dbReference type="EC" id="2.4.2.31"/>
    </reaction>
</comment>
<dbReference type="PANTHER" id="PTHR10339">
    <property type="entry name" value="ADP-RIBOSYLTRANSFERASE"/>
    <property type="match status" value="1"/>
</dbReference>
<reference evidence="12" key="2">
    <citation type="journal article" date="2007" name="PLoS Biol.">
        <title>Survey sequencing and comparative analysis of the elephant shark (Callorhinchus milii) genome.</title>
        <authorList>
            <person name="Venkatesh B."/>
            <person name="Kirkness E.F."/>
            <person name="Loh Y.H."/>
            <person name="Halpern A.L."/>
            <person name="Lee A.P."/>
            <person name="Johnson J."/>
            <person name="Dandona N."/>
            <person name="Viswanathan L.D."/>
            <person name="Tay A."/>
            <person name="Venter J.C."/>
            <person name="Strausberg R.L."/>
            <person name="Brenner S."/>
        </authorList>
    </citation>
    <scope>NUCLEOTIDE SEQUENCE [LARGE SCALE GENOMIC DNA]</scope>
</reference>
<name>A0A4W3GL61_CALMI</name>
<evidence type="ECO:0000256" key="4">
    <source>
        <dbReference type="ARBA" id="ARBA00022656"/>
    </source>
</evidence>
<dbReference type="GO" id="GO:0016779">
    <property type="term" value="F:nucleotidyltransferase activity"/>
    <property type="evidence" value="ECO:0007669"/>
    <property type="project" value="UniProtKB-KW"/>
</dbReference>
<evidence type="ECO:0000256" key="2">
    <source>
        <dbReference type="ARBA" id="ARBA00009558"/>
    </source>
</evidence>
<evidence type="ECO:0000313" key="11">
    <source>
        <dbReference type="Ensembl" id="ENSCMIP00000004518.1"/>
    </source>
</evidence>
<comment type="subcellular location">
    <subcellularLocation>
        <location evidence="1">Secreted</location>
    </subcellularLocation>
</comment>
<sequence length="279" mass="29745">TFYKYWLTSFNTLSPSPSLSGHPTQTVQPWSCPHLPPSVQLGPESSSADLRYRRSEESDRLASSCLSSGGKGCGNDSSIAGDWSKAASEWRKKGLPAPHGLLEQHMISVLLLTLRGSSFPELFASAVRSWGADTDAYNACFPYKSVHYLLTTALDGLRDGGPGGDLTVYWGTGRKLVAAQGAQVRTGEFILGCLNLTVAGDQATATLVNLTSSLAVDVDLFSSSPGQGDALLVPYERFRVEGVGGWDEGSVNSYALGSPRFQARGPGFHSRVGQDRGKP</sequence>
<reference evidence="11" key="5">
    <citation type="submission" date="2025-09" db="UniProtKB">
        <authorList>
            <consortium name="Ensembl"/>
        </authorList>
    </citation>
    <scope>IDENTIFICATION</scope>
</reference>
<keyword evidence="6 10" id="KW-0808">Transferase</keyword>
<keyword evidence="10" id="KW-0521">NADP</keyword>
<dbReference type="AlphaFoldDB" id="A0A4W3GL61"/>
<dbReference type="PROSITE" id="PS01291">
    <property type="entry name" value="ART"/>
    <property type="match status" value="1"/>
</dbReference>
<dbReference type="Gene3D" id="3.90.176.10">
    <property type="entry name" value="Toxin ADP-ribosyltransferase, Chain A, domain 1"/>
    <property type="match status" value="1"/>
</dbReference>
<evidence type="ECO:0000313" key="12">
    <source>
        <dbReference type="Proteomes" id="UP000314986"/>
    </source>
</evidence>
<dbReference type="GO" id="GO:0005576">
    <property type="term" value="C:extracellular region"/>
    <property type="evidence" value="ECO:0007669"/>
    <property type="project" value="UniProtKB-SubCell"/>
</dbReference>
<dbReference type="Ensembl" id="ENSCMIT00000004684.1">
    <property type="protein sequence ID" value="ENSCMIP00000004518.1"/>
    <property type="gene ID" value="ENSCMIG00000002695.1"/>
</dbReference>
<dbReference type="SUPFAM" id="SSF56399">
    <property type="entry name" value="ADP-ribosylation"/>
    <property type="match status" value="1"/>
</dbReference>
<keyword evidence="8" id="KW-0843">Virulence</keyword>
<dbReference type="InterPro" id="IPR050999">
    <property type="entry name" value="ADP-ribosyltransferase_ARG"/>
</dbReference>
<evidence type="ECO:0000256" key="5">
    <source>
        <dbReference type="ARBA" id="ARBA00022676"/>
    </source>
</evidence>
<dbReference type="EC" id="2.4.2.31" evidence="10"/>
<reference evidence="12" key="3">
    <citation type="journal article" date="2014" name="Nature">
        <title>Elephant shark genome provides unique insights into gnathostome evolution.</title>
        <authorList>
            <consortium name="International Elephant Shark Genome Sequencing Consortium"/>
            <person name="Venkatesh B."/>
            <person name="Lee A.P."/>
            <person name="Ravi V."/>
            <person name="Maurya A.K."/>
            <person name="Lian M.M."/>
            <person name="Swann J.B."/>
            <person name="Ohta Y."/>
            <person name="Flajnik M.F."/>
            <person name="Sutoh Y."/>
            <person name="Kasahara M."/>
            <person name="Hoon S."/>
            <person name="Gangu V."/>
            <person name="Roy S.W."/>
            <person name="Irimia M."/>
            <person name="Korzh V."/>
            <person name="Kondrychyn I."/>
            <person name="Lim Z.W."/>
            <person name="Tay B.H."/>
            <person name="Tohari S."/>
            <person name="Kong K.W."/>
            <person name="Ho S."/>
            <person name="Lorente-Galdos B."/>
            <person name="Quilez J."/>
            <person name="Marques-Bonet T."/>
            <person name="Raney B.J."/>
            <person name="Ingham P.W."/>
            <person name="Tay A."/>
            <person name="Hillier L.W."/>
            <person name="Minx P."/>
            <person name="Boehm T."/>
            <person name="Wilson R.K."/>
            <person name="Brenner S."/>
            <person name="Warren W.C."/>
        </authorList>
    </citation>
    <scope>NUCLEOTIDE SEQUENCE [LARGE SCALE GENOMIC DNA]</scope>
</reference>
<evidence type="ECO:0000256" key="6">
    <source>
        <dbReference type="ARBA" id="ARBA00022679"/>
    </source>
</evidence>
<evidence type="ECO:0000256" key="3">
    <source>
        <dbReference type="ARBA" id="ARBA00022525"/>
    </source>
</evidence>
<evidence type="ECO:0000256" key="7">
    <source>
        <dbReference type="ARBA" id="ARBA00022695"/>
    </source>
</evidence>
<evidence type="ECO:0000256" key="9">
    <source>
        <dbReference type="ARBA" id="ARBA00047597"/>
    </source>
</evidence>
<keyword evidence="4" id="KW-0800">Toxin</keyword>
<evidence type="ECO:0000256" key="10">
    <source>
        <dbReference type="RuleBase" id="RU361228"/>
    </source>
</evidence>
<evidence type="ECO:0000256" key="8">
    <source>
        <dbReference type="ARBA" id="ARBA00023026"/>
    </source>
</evidence>
<reference evidence="12" key="1">
    <citation type="journal article" date="2006" name="Science">
        <title>Ancient noncoding elements conserved in the human genome.</title>
        <authorList>
            <person name="Venkatesh B."/>
            <person name="Kirkness E.F."/>
            <person name="Loh Y.H."/>
            <person name="Halpern A.L."/>
            <person name="Lee A.P."/>
            <person name="Johnson J."/>
            <person name="Dandona N."/>
            <person name="Viswanathan L.D."/>
            <person name="Tay A."/>
            <person name="Venter J.C."/>
            <person name="Strausberg R.L."/>
            <person name="Brenner S."/>
        </authorList>
    </citation>
    <scope>NUCLEOTIDE SEQUENCE [LARGE SCALE GENOMIC DNA]</scope>
</reference>
<keyword evidence="12" id="KW-1185">Reference proteome</keyword>
<dbReference type="InterPro" id="IPR000768">
    <property type="entry name" value="ART"/>
</dbReference>
<dbReference type="GO" id="GO:0003950">
    <property type="term" value="F:NAD+ poly-ADP-ribosyltransferase activity"/>
    <property type="evidence" value="ECO:0007669"/>
    <property type="project" value="TreeGrafter"/>
</dbReference>
<comment type="similarity">
    <text evidence="2 10">Belongs to the Arg-specific ADP-ribosyltransferase family.</text>
</comment>
<reference evidence="11" key="4">
    <citation type="submission" date="2025-08" db="UniProtKB">
        <authorList>
            <consortium name="Ensembl"/>
        </authorList>
    </citation>
    <scope>IDENTIFICATION</scope>
</reference>
<protein>
    <recommendedName>
        <fullName evidence="10">NAD(P)(+)--arginine ADP-ribosyltransferase</fullName>
        <ecNumber evidence="10">2.4.2.31</ecNumber>
    </recommendedName>
    <alternativeName>
        <fullName evidence="10">Mono(ADP-ribosyl)transferase</fullName>
    </alternativeName>
</protein>
<dbReference type="Proteomes" id="UP000314986">
    <property type="component" value="Unassembled WGS sequence"/>
</dbReference>
<evidence type="ECO:0000256" key="1">
    <source>
        <dbReference type="ARBA" id="ARBA00004613"/>
    </source>
</evidence>
<dbReference type="GO" id="GO:0090729">
    <property type="term" value="F:toxin activity"/>
    <property type="evidence" value="ECO:0007669"/>
    <property type="project" value="UniProtKB-KW"/>
</dbReference>
<dbReference type="InParanoid" id="A0A4W3GL61"/>
<dbReference type="PRINTS" id="PR00970">
    <property type="entry name" value="RIBTRNSFRASE"/>
</dbReference>
<keyword evidence="7" id="KW-0548">Nucleotidyltransferase</keyword>
<proteinExistence type="inferred from homology"/>
<dbReference type="PANTHER" id="PTHR10339:SF25">
    <property type="entry name" value="SECRETED EXOENZYME S"/>
    <property type="match status" value="1"/>
</dbReference>
<dbReference type="Pfam" id="PF01129">
    <property type="entry name" value="ART"/>
    <property type="match status" value="1"/>
</dbReference>
<organism evidence="11 12">
    <name type="scientific">Callorhinchus milii</name>
    <name type="common">Ghost shark</name>
    <dbReference type="NCBI Taxonomy" id="7868"/>
    <lineage>
        <taxon>Eukaryota</taxon>
        <taxon>Metazoa</taxon>
        <taxon>Chordata</taxon>
        <taxon>Craniata</taxon>
        <taxon>Vertebrata</taxon>
        <taxon>Chondrichthyes</taxon>
        <taxon>Holocephali</taxon>
        <taxon>Chimaeriformes</taxon>
        <taxon>Callorhinchidae</taxon>
        <taxon>Callorhinchus</taxon>
    </lineage>
</organism>
<accession>A0A4W3GL61</accession>
<dbReference type="GO" id="GO:0106274">
    <property type="term" value="F:NAD+-protein-arginine ADP-ribosyltransferase activity"/>
    <property type="evidence" value="ECO:0007669"/>
    <property type="project" value="UniProtKB-EC"/>
</dbReference>
<keyword evidence="5 10" id="KW-0328">Glycosyltransferase</keyword>
<keyword evidence="10" id="KW-0520">NAD</keyword>